<dbReference type="EMBL" id="FPBX01000002">
    <property type="protein sequence ID" value="SFU35087.1"/>
    <property type="molecule type" value="Genomic_DNA"/>
</dbReference>
<dbReference type="SUPFAM" id="SSF52540">
    <property type="entry name" value="P-loop containing nucleoside triphosphate hydrolases"/>
    <property type="match status" value="2"/>
</dbReference>
<accession>A0A1I7FFY9</accession>
<dbReference type="GO" id="GO:0016787">
    <property type="term" value="F:hydrolase activity"/>
    <property type="evidence" value="ECO:0007669"/>
    <property type="project" value="InterPro"/>
</dbReference>
<evidence type="ECO:0000313" key="3">
    <source>
        <dbReference type="Proteomes" id="UP000183656"/>
    </source>
</evidence>
<protein>
    <submittedName>
        <fullName evidence="2">Type III restriction enzyme</fullName>
    </submittedName>
</protein>
<dbReference type="Pfam" id="PF04851">
    <property type="entry name" value="ResIII"/>
    <property type="match status" value="1"/>
</dbReference>
<feature type="domain" description="Helicase/UvrB N-terminal" evidence="1">
    <location>
        <begin position="4"/>
        <end position="260"/>
    </location>
</feature>
<keyword evidence="3" id="KW-1185">Reference proteome</keyword>
<dbReference type="GO" id="GO:0005829">
    <property type="term" value="C:cytosol"/>
    <property type="evidence" value="ECO:0007669"/>
    <property type="project" value="TreeGrafter"/>
</dbReference>
<dbReference type="STRING" id="343013.SAMN04489707_100241"/>
<dbReference type="GO" id="GO:0005524">
    <property type="term" value="F:ATP binding"/>
    <property type="evidence" value="ECO:0007669"/>
    <property type="project" value="InterPro"/>
</dbReference>
<dbReference type="RefSeq" id="WP_054255232.1">
    <property type="nucleotide sequence ID" value="NZ_CYIG01000005.1"/>
</dbReference>
<dbReference type="PANTHER" id="PTHR47396">
    <property type="entry name" value="TYPE I RESTRICTION ENZYME ECOKI R PROTEIN"/>
    <property type="match status" value="1"/>
</dbReference>
<dbReference type="Proteomes" id="UP000183656">
    <property type="component" value="Unassembled WGS sequence"/>
</dbReference>
<sequence>MTPISLKTYQQAAIDTLAAFARAARVKGPASAFREQTGRPWQAGAFGDDLPCVCLRIPTGGGKTVLAAHAVPLLAREWAAVDAPVAAWLVPSDAIRQQTLKALQTPGHPYRAALVDAYGEGLRVCVLEDVAQIAPPEWGRNAVVVVASIQSFRIEDAGQRNVYSFSESFEPHFRGKDERALSRLRALPDALVTPEDVARDTTGVLAGFAGQPRWSLANWLALHQPLLIVDEAHTTKTDKSFTALQRLNPSFILELTATPIATKTNVLYHVSAQELAAEDMIKLPIVLAEHPEGWPAAVFGAVQTRRKLEAEALKDEAAGAGYVRPIVLFQAQNTGDEMPPEKLRDYLIDELKLPANQVVVATGKERGLDDIHLAARDCPVRYVITVQALREGWDCPFAYVLCSLQKLSSATAVEQLLGRVLRMPYAARRGREALNRAYAHVCAAEFSQAAHALADRLIEHMGFEALDVASMIASQSSLPLWGNDLEPNQALTPVQQAPIATNFESIAATPELLAAPGVQQRAVAGVAQVVVTGHISQDTEALLLAQVRGAKKQEQVREQVAQHNALVAAQAAPASRSVPFAPLPTLGYRLGAQAPLWPLEREAVLDAVELDLLTPQAVQLPGFQVAQESDIFEIGMDGARVALRSAGSAQMAMDWESSSIDADTLVGWLDQSLFKAPELAGLTQSQRRAFLAAVVKHQLHSCGVPLVVLAQARFRLARAIEAHVGDLREAATRRAFQQQVLGLGDGGAWLIEPDWAHPHVFEPGRYPAPVASRYGGRYQFGKHYFPVLADLKDGGQEFQCAQLIDRHPKVRHWVRNLDTAPCGFGLPTSRGRFYADFVAELADGRVALLEFKGLLQHEPYELEKRQVGELWARSSGGKAVFGWLTFEGLAQQLDNALA</sequence>
<dbReference type="OrthoDB" id="9804145at2"/>
<gene>
    <name evidence="2" type="ORF">SAMN04489707_100241</name>
</gene>
<reference evidence="2 3" key="1">
    <citation type="submission" date="2016-10" db="EMBL/GenBank/DDBJ databases">
        <authorList>
            <person name="de Groot N.N."/>
        </authorList>
    </citation>
    <scope>NUCLEOTIDE SEQUENCE [LARGE SCALE GENOMIC DNA]</scope>
    <source>
        <strain evidence="2 3">R-24608</strain>
    </source>
</reference>
<dbReference type="Gene3D" id="3.40.50.300">
    <property type="entry name" value="P-loop containing nucleotide triphosphate hydrolases"/>
    <property type="match status" value="2"/>
</dbReference>
<dbReference type="GO" id="GO:0003677">
    <property type="term" value="F:DNA binding"/>
    <property type="evidence" value="ECO:0007669"/>
    <property type="project" value="InterPro"/>
</dbReference>
<evidence type="ECO:0000313" key="2">
    <source>
        <dbReference type="EMBL" id="SFU35087.1"/>
    </source>
</evidence>
<dbReference type="InterPro" id="IPR006935">
    <property type="entry name" value="Helicase/UvrB_N"/>
</dbReference>
<dbReference type="InterPro" id="IPR050742">
    <property type="entry name" value="Helicase_Restrict-Modif_Enz"/>
</dbReference>
<proteinExistence type="predicted"/>
<dbReference type="AlphaFoldDB" id="A0A1I7FFY9"/>
<dbReference type="InterPro" id="IPR027417">
    <property type="entry name" value="P-loop_NTPase"/>
</dbReference>
<dbReference type="PANTHER" id="PTHR47396:SF1">
    <property type="entry name" value="ATP-DEPENDENT HELICASE IRC3-RELATED"/>
    <property type="match status" value="1"/>
</dbReference>
<name>A0A1I7FFY9_9BURK</name>
<organism evidence="2 3">
    <name type="scientific">Paenacidovorax caeni</name>
    <dbReference type="NCBI Taxonomy" id="343013"/>
    <lineage>
        <taxon>Bacteria</taxon>
        <taxon>Pseudomonadati</taxon>
        <taxon>Pseudomonadota</taxon>
        <taxon>Betaproteobacteria</taxon>
        <taxon>Burkholderiales</taxon>
        <taxon>Comamonadaceae</taxon>
        <taxon>Paenacidovorax</taxon>
    </lineage>
</organism>
<evidence type="ECO:0000259" key="1">
    <source>
        <dbReference type="Pfam" id="PF04851"/>
    </source>
</evidence>